<evidence type="ECO:0000313" key="2">
    <source>
        <dbReference type="EMBL" id="AXI03767.1"/>
    </source>
</evidence>
<dbReference type="KEGG" id="mbah:HYN46_13550"/>
<gene>
    <name evidence="2" type="ORF">HYN46_13550</name>
</gene>
<dbReference type="OrthoDB" id="8443920at2"/>
<reference evidence="2 3" key="1">
    <citation type="submission" date="2018-07" db="EMBL/GenBank/DDBJ databases">
        <title>Genome sequencing of Moraxellaceae gen. HYN0046.</title>
        <authorList>
            <person name="Kim M."/>
            <person name="Yi H."/>
        </authorList>
    </citation>
    <scope>NUCLEOTIDE SEQUENCE [LARGE SCALE GENOMIC DNA]</scope>
    <source>
        <strain evidence="2 3">HYN0046</strain>
    </source>
</reference>
<dbReference type="PROSITE" id="PS50927">
    <property type="entry name" value="BULB_LECTIN"/>
    <property type="match status" value="1"/>
</dbReference>
<accession>A0A345P908</accession>
<protein>
    <recommendedName>
        <fullName evidence="1">Bulb-type lectin domain-containing protein</fullName>
    </recommendedName>
</protein>
<sequence>MAEKGSMLTLGQRLSAGDSLISPLGNFRLLMQLNGNLVIYARSNHSIVWQSHTTGAGNWALLQSDGNFVVYDPEGSLPLWHSETGRDKVSAERFIALQDDSNLVIYDPSLAPVWSSLGGVVP</sequence>
<proteinExistence type="predicted"/>
<dbReference type="SUPFAM" id="SSF51110">
    <property type="entry name" value="alpha-D-mannose-specific plant lectins"/>
    <property type="match status" value="1"/>
</dbReference>
<dbReference type="SMART" id="SM00108">
    <property type="entry name" value="B_lectin"/>
    <property type="match status" value="1"/>
</dbReference>
<dbReference type="RefSeq" id="WP_114899875.1">
    <property type="nucleotide sequence ID" value="NZ_CP031222.1"/>
</dbReference>
<name>A0A345P908_9GAMM</name>
<dbReference type="InterPro" id="IPR036426">
    <property type="entry name" value="Bulb-type_lectin_dom_sf"/>
</dbReference>
<evidence type="ECO:0000259" key="1">
    <source>
        <dbReference type="PROSITE" id="PS50927"/>
    </source>
</evidence>
<dbReference type="Proteomes" id="UP000253940">
    <property type="component" value="Chromosome"/>
</dbReference>
<evidence type="ECO:0000313" key="3">
    <source>
        <dbReference type="Proteomes" id="UP000253940"/>
    </source>
</evidence>
<feature type="domain" description="Bulb-type lectin" evidence="1">
    <location>
        <begin position="5"/>
        <end position="118"/>
    </location>
</feature>
<dbReference type="EMBL" id="CP031222">
    <property type="protein sequence ID" value="AXI03767.1"/>
    <property type="molecule type" value="Genomic_DNA"/>
</dbReference>
<organism evidence="2 3">
    <name type="scientific">Aquirhabdus parva</name>
    <dbReference type="NCBI Taxonomy" id="2283318"/>
    <lineage>
        <taxon>Bacteria</taxon>
        <taxon>Pseudomonadati</taxon>
        <taxon>Pseudomonadota</taxon>
        <taxon>Gammaproteobacteria</taxon>
        <taxon>Moraxellales</taxon>
        <taxon>Moraxellaceae</taxon>
        <taxon>Aquirhabdus</taxon>
    </lineage>
</organism>
<dbReference type="InterPro" id="IPR001480">
    <property type="entry name" value="Bulb-type_lectin_dom"/>
</dbReference>
<dbReference type="Gene3D" id="2.90.10.30">
    <property type="match status" value="1"/>
</dbReference>
<keyword evidence="3" id="KW-1185">Reference proteome</keyword>
<dbReference type="AlphaFoldDB" id="A0A345P908"/>